<evidence type="ECO:0000256" key="6">
    <source>
        <dbReference type="ARBA" id="ARBA00023136"/>
    </source>
</evidence>
<keyword evidence="9" id="KW-0808">Transferase</keyword>
<name>A0A1A8XUL2_9PROT</name>
<feature type="transmembrane region" description="Helical" evidence="7">
    <location>
        <begin position="187"/>
        <end position="204"/>
    </location>
</feature>
<sequence length="366" mass="39718">MADLALPAAAAPRLAFVDALKAVAAQLIVLHHLAFYGPMSDQALPLLPSLISWLSQDARIAVQAFLVIGGFLATQSLAPAGVLLASQPLALVQRRYLKLVTPYLAAVLIAIACAAIARALMAHDSLPGVPTVPQIVAHALLLQSILGYEGLSAGVWYIAIDFQLFALLLGMLWLARGIGRRGDRTHVAGALLVAALALASLYHFNRHADWDIWGVYFFGAYALGVLTYWATNRKQATGWLLLIVVPVVIALLLDYRSRIALALLVAVALGLARRTGLLETWPRARLIAFLGQISYSVFLVHFPVCLVISGLFSRFAAYDPWMNLIGMIIAWLASVAAGALFYRFVESQSLRGFWRGRPASGFRQKP</sequence>
<dbReference type="Pfam" id="PF01757">
    <property type="entry name" value="Acyl_transf_3"/>
    <property type="match status" value="1"/>
</dbReference>
<feature type="transmembrane region" description="Helical" evidence="7">
    <location>
        <begin position="287"/>
        <end position="312"/>
    </location>
</feature>
<dbReference type="STRING" id="1860102.ACCAA_550075"/>
<keyword evidence="5 7" id="KW-1133">Transmembrane helix</keyword>
<feature type="transmembrane region" description="Helical" evidence="7">
    <location>
        <begin position="259"/>
        <end position="275"/>
    </location>
</feature>
<dbReference type="GO" id="GO:0005886">
    <property type="term" value="C:plasma membrane"/>
    <property type="evidence" value="ECO:0007669"/>
    <property type="project" value="UniProtKB-SubCell"/>
</dbReference>
<dbReference type="GO" id="GO:0016413">
    <property type="term" value="F:O-acetyltransferase activity"/>
    <property type="evidence" value="ECO:0007669"/>
    <property type="project" value="TreeGrafter"/>
</dbReference>
<feature type="transmembrane region" description="Helical" evidence="7">
    <location>
        <begin position="96"/>
        <end position="117"/>
    </location>
</feature>
<dbReference type="InterPro" id="IPR002656">
    <property type="entry name" value="Acyl_transf_3_dom"/>
</dbReference>
<evidence type="ECO:0000259" key="8">
    <source>
        <dbReference type="Pfam" id="PF01757"/>
    </source>
</evidence>
<evidence type="ECO:0000256" key="2">
    <source>
        <dbReference type="ARBA" id="ARBA00007400"/>
    </source>
</evidence>
<evidence type="ECO:0000313" key="10">
    <source>
        <dbReference type="Proteomes" id="UP000199169"/>
    </source>
</evidence>
<keyword evidence="10" id="KW-1185">Reference proteome</keyword>
<dbReference type="PANTHER" id="PTHR40074">
    <property type="entry name" value="O-ACETYLTRANSFERASE WECH"/>
    <property type="match status" value="1"/>
</dbReference>
<feature type="transmembrane region" description="Helical" evidence="7">
    <location>
        <begin position="210"/>
        <end position="229"/>
    </location>
</feature>
<evidence type="ECO:0000256" key="1">
    <source>
        <dbReference type="ARBA" id="ARBA00004651"/>
    </source>
</evidence>
<comment type="similarity">
    <text evidence="2">Belongs to the acyltransferase 3 family.</text>
</comment>
<feature type="transmembrane region" description="Helical" evidence="7">
    <location>
        <begin position="236"/>
        <end position="253"/>
    </location>
</feature>
<evidence type="ECO:0000256" key="7">
    <source>
        <dbReference type="SAM" id="Phobius"/>
    </source>
</evidence>
<organism evidence="9 10">
    <name type="scientific">Candidatus Accumulibacter aalborgensis</name>
    <dbReference type="NCBI Taxonomy" id="1860102"/>
    <lineage>
        <taxon>Bacteria</taxon>
        <taxon>Pseudomonadati</taxon>
        <taxon>Pseudomonadota</taxon>
        <taxon>Betaproteobacteria</taxon>
        <taxon>Candidatus Accumulibacter</taxon>
    </lineage>
</organism>
<keyword evidence="6 7" id="KW-0472">Membrane</keyword>
<feature type="transmembrane region" description="Helical" evidence="7">
    <location>
        <begin position="60"/>
        <end position="84"/>
    </location>
</feature>
<feature type="transmembrane region" description="Helical" evidence="7">
    <location>
        <begin position="154"/>
        <end position="175"/>
    </location>
</feature>
<dbReference type="AlphaFoldDB" id="A0A1A8XUL2"/>
<evidence type="ECO:0000256" key="4">
    <source>
        <dbReference type="ARBA" id="ARBA00022692"/>
    </source>
</evidence>
<keyword evidence="3" id="KW-1003">Cell membrane</keyword>
<reference evidence="10" key="1">
    <citation type="submission" date="2016-06" db="EMBL/GenBank/DDBJ databases">
        <authorList>
            <person name="McIlroy S.J."/>
            <person name="Karst S.M."/>
            <person name="Albertsen M."/>
        </authorList>
    </citation>
    <scope>NUCLEOTIDE SEQUENCE [LARGE SCALE GENOMIC DNA]</scope>
</reference>
<dbReference type="GO" id="GO:0009246">
    <property type="term" value="P:enterobacterial common antigen biosynthetic process"/>
    <property type="evidence" value="ECO:0007669"/>
    <property type="project" value="TreeGrafter"/>
</dbReference>
<evidence type="ECO:0000256" key="3">
    <source>
        <dbReference type="ARBA" id="ARBA00022475"/>
    </source>
</evidence>
<feature type="transmembrane region" description="Helical" evidence="7">
    <location>
        <begin position="324"/>
        <end position="345"/>
    </location>
</feature>
<dbReference type="PANTHER" id="PTHR40074:SF2">
    <property type="entry name" value="O-ACETYLTRANSFERASE WECH"/>
    <property type="match status" value="1"/>
</dbReference>
<dbReference type="RefSeq" id="WP_186408159.1">
    <property type="nucleotide sequence ID" value="NZ_FLQX01000133.1"/>
</dbReference>
<gene>
    <name evidence="9" type="ORF">ACCAA_550075</name>
</gene>
<evidence type="ECO:0000256" key="5">
    <source>
        <dbReference type="ARBA" id="ARBA00022989"/>
    </source>
</evidence>
<dbReference type="Proteomes" id="UP000199169">
    <property type="component" value="Unassembled WGS sequence"/>
</dbReference>
<keyword evidence="9" id="KW-0012">Acyltransferase</keyword>
<proteinExistence type="inferred from homology"/>
<keyword evidence="4 7" id="KW-0812">Transmembrane</keyword>
<dbReference type="EMBL" id="FLQX01000133">
    <property type="protein sequence ID" value="SBT08262.1"/>
    <property type="molecule type" value="Genomic_DNA"/>
</dbReference>
<protein>
    <submittedName>
        <fullName evidence="9">Acyltransferase 3</fullName>
    </submittedName>
</protein>
<feature type="domain" description="Acyltransferase 3" evidence="8">
    <location>
        <begin position="15"/>
        <end position="342"/>
    </location>
</feature>
<comment type="subcellular location">
    <subcellularLocation>
        <location evidence="1">Cell membrane</location>
        <topology evidence="1">Multi-pass membrane protein</topology>
    </subcellularLocation>
</comment>
<evidence type="ECO:0000313" key="9">
    <source>
        <dbReference type="EMBL" id="SBT08262.1"/>
    </source>
</evidence>
<accession>A0A1A8XUL2</accession>